<dbReference type="OrthoDB" id="5328412at2759"/>
<dbReference type="HOGENOM" id="CLU_043057_0_0_1"/>
<dbReference type="EMBL" id="FN392321">
    <property type="protein sequence ID" value="CAY70865.1"/>
    <property type="molecule type" value="Genomic_DNA"/>
</dbReference>
<dbReference type="OMA" id="MVECTIS"/>
<gene>
    <name evidence="2" type="ordered locus">PAS_chr3_0812</name>
</gene>
<dbReference type="eggNOG" id="ENOG502S3IE">
    <property type="taxonomic scope" value="Eukaryota"/>
</dbReference>
<dbReference type="Proteomes" id="UP000000314">
    <property type="component" value="Chromosome 3"/>
</dbReference>
<dbReference type="InParanoid" id="C4R5M9"/>
<organism evidence="2 3">
    <name type="scientific">Komagataella phaffii (strain GS115 / ATCC 20864)</name>
    <name type="common">Yeast</name>
    <name type="synonym">Pichia pastoris</name>
    <dbReference type="NCBI Taxonomy" id="644223"/>
    <lineage>
        <taxon>Eukaryota</taxon>
        <taxon>Fungi</taxon>
        <taxon>Dikarya</taxon>
        <taxon>Ascomycota</taxon>
        <taxon>Saccharomycotina</taxon>
        <taxon>Pichiomycetes</taxon>
        <taxon>Pichiales</taxon>
        <taxon>Pichiaceae</taxon>
        <taxon>Komagataella</taxon>
    </lineage>
</organism>
<evidence type="ECO:0000313" key="3">
    <source>
        <dbReference type="Proteomes" id="UP000000314"/>
    </source>
</evidence>
<evidence type="ECO:0000256" key="1">
    <source>
        <dbReference type="SAM" id="MobiDB-lite"/>
    </source>
</evidence>
<reference evidence="2 3" key="1">
    <citation type="journal article" date="2009" name="Nat. Biotechnol.">
        <title>Genome sequence of the recombinant protein production host Pichia pastoris.</title>
        <authorList>
            <person name="De Schutter K."/>
            <person name="Lin Y.C."/>
            <person name="Tiels P."/>
            <person name="Van Hecke A."/>
            <person name="Glinka S."/>
            <person name="Weber-Lehmann J."/>
            <person name="Rouze P."/>
            <person name="Van de Peer Y."/>
            <person name="Callewaert N."/>
        </authorList>
    </citation>
    <scope>NUCLEOTIDE SEQUENCE [LARGE SCALE GENOMIC DNA]</scope>
    <source>
        <strain evidence="3">GS115 / ATCC 20864</strain>
    </source>
</reference>
<proteinExistence type="predicted"/>
<sequence>MKKSQRSKKTQKSTPTTSEEFWNQAIEDEESGDRWISSDLEKSLRFYQRAYNHYNSAIKLDGAYFDAHYNAARLLFHVYLKFTSQEEIDLSKLETISTFETDPNSVIQPLDKILIAHQTTLNLPPPAEDLNLYIDICFNAAVLYTELIEKAFDEDVDFDTLFNYATRSEELFSRVLQTQLADENMDIETLLDTIESAYKMVQTAYESTYNESQLTTVSSHFEEFVSSLDEVVSSNFPKIPSARMSDLTISKTSLLASKCLDFDSLLHLWQDSKLPDNYKRFLQAADSVQNFVDTVILYGVQVNDDDKWKYLTTLNGLYKKAQELIVKETDLLKPQDAQNFSEYSILRISTLISRADVDIERSCLNVPQAISNKAILLKNGITFLKGAINLSKESGGLKEPSKDKLTRAFKRKQAELKLSKLV</sequence>
<evidence type="ECO:0000313" key="2">
    <source>
        <dbReference type="EMBL" id="CAY70865.1"/>
    </source>
</evidence>
<protein>
    <submittedName>
        <fullName evidence="2">Uncharacterized protein</fullName>
    </submittedName>
</protein>
<accession>C4R5M9</accession>
<feature type="region of interest" description="Disordered" evidence="1">
    <location>
        <begin position="1"/>
        <end position="23"/>
    </location>
</feature>
<keyword evidence="3" id="KW-1185">Reference proteome</keyword>
<dbReference type="AlphaFoldDB" id="C4R5M9"/>
<dbReference type="RefSeq" id="XP_002493044.1">
    <property type="nucleotide sequence ID" value="XM_002492999.1"/>
</dbReference>
<dbReference type="GeneID" id="8200306"/>
<dbReference type="FunCoup" id="C4R5M9">
    <property type="interactions" value="22"/>
</dbReference>
<feature type="compositionally biased region" description="Basic residues" evidence="1">
    <location>
        <begin position="1"/>
        <end position="11"/>
    </location>
</feature>
<dbReference type="KEGG" id="ppa:PAS_chr3_0812"/>
<name>C4R5M9_KOMPG</name>